<organism evidence="2">
    <name type="scientific">Tetraodon nigroviridis</name>
    <name type="common">Spotted green pufferfish</name>
    <name type="synonym">Chelonodon nigroviridis</name>
    <dbReference type="NCBI Taxonomy" id="99883"/>
    <lineage>
        <taxon>Eukaryota</taxon>
        <taxon>Metazoa</taxon>
        <taxon>Chordata</taxon>
        <taxon>Craniata</taxon>
        <taxon>Vertebrata</taxon>
        <taxon>Euteleostomi</taxon>
        <taxon>Actinopterygii</taxon>
        <taxon>Neopterygii</taxon>
        <taxon>Teleostei</taxon>
        <taxon>Neoteleostei</taxon>
        <taxon>Acanthomorphata</taxon>
        <taxon>Eupercaria</taxon>
        <taxon>Tetraodontiformes</taxon>
        <taxon>Tetradontoidea</taxon>
        <taxon>Tetraodontidae</taxon>
        <taxon>Tetraodon</taxon>
    </lineage>
</organism>
<dbReference type="KEGG" id="tng:GSTEN00036962G001"/>
<proteinExistence type="predicted"/>
<accession>Q4RCY2</accession>
<name>Q4RCY2_TETNG</name>
<reference evidence="2" key="2">
    <citation type="submission" date="2004-02" db="EMBL/GenBank/DDBJ databases">
        <authorList>
            <consortium name="Genoscope"/>
            <consortium name="Whitehead Institute Centre for Genome Research"/>
        </authorList>
    </citation>
    <scope>NUCLEOTIDE SEQUENCE</scope>
</reference>
<reference evidence="2" key="1">
    <citation type="journal article" date="2004" name="Nature">
        <title>Genome duplication in the teleost fish Tetraodon nigroviridis reveals the early vertebrate proto-karyotype.</title>
        <authorList>
            <person name="Jaillon O."/>
            <person name="Aury J.-M."/>
            <person name="Brunet F."/>
            <person name="Petit J.-L."/>
            <person name="Stange-Thomann N."/>
            <person name="Mauceli E."/>
            <person name="Bouneau L."/>
            <person name="Fischer C."/>
            <person name="Ozouf-Costaz C."/>
            <person name="Bernot A."/>
            <person name="Nicaud S."/>
            <person name="Jaffe D."/>
            <person name="Fisher S."/>
            <person name="Lutfalla G."/>
            <person name="Dossat C."/>
            <person name="Segurens B."/>
            <person name="Dasilva C."/>
            <person name="Salanoubat M."/>
            <person name="Levy M."/>
            <person name="Boudet N."/>
            <person name="Castellano S."/>
            <person name="Anthouard V."/>
            <person name="Jubin C."/>
            <person name="Castelli V."/>
            <person name="Katinka M."/>
            <person name="Vacherie B."/>
            <person name="Biemont C."/>
            <person name="Skalli Z."/>
            <person name="Cattolico L."/>
            <person name="Poulain J."/>
            <person name="De Berardinis V."/>
            <person name="Cruaud C."/>
            <person name="Duprat S."/>
            <person name="Brottier P."/>
            <person name="Coutanceau J.-P."/>
            <person name="Gouzy J."/>
            <person name="Parra G."/>
            <person name="Lardier G."/>
            <person name="Chapple C."/>
            <person name="McKernan K.J."/>
            <person name="McEwan P."/>
            <person name="Bosak S."/>
            <person name="Kellis M."/>
            <person name="Volff J.-N."/>
            <person name="Guigo R."/>
            <person name="Zody M.C."/>
            <person name="Mesirov J."/>
            <person name="Lindblad-Toh K."/>
            <person name="Birren B."/>
            <person name="Nusbaum C."/>
            <person name="Kahn D."/>
            <person name="Robinson-Rechavi M."/>
            <person name="Laudet V."/>
            <person name="Schachter V."/>
            <person name="Quetier F."/>
            <person name="Saurin W."/>
            <person name="Scarpelli C."/>
            <person name="Wincker P."/>
            <person name="Lander E.S."/>
            <person name="Weissenbach J."/>
            <person name="Roest Crollius H."/>
        </authorList>
    </citation>
    <scope>NUCLEOTIDE SEQUENCE [LARGE SCALE GENOMIC DNA]</scope>
</reference>
<dbReference type="EMBL" id="CAAE01017822">
    <property type="protein sequence ID" value="CAG13750.1"/>
    <property type="molecule type" value="Genomic_DNA"/>
</dbReference>
<feature type="non-terminal residue" evidence="2">
    <location>
        <position position="1"/>
    </location>
</feature>
<comment type="caution">
    <text evidence="2">The sequence shown here is derived from an EMBL/GenBank/DDBJ whole genome shotgun (WGS) entry which is preliminary data.</text>
</comment>
<feature type="domain" description="Large ribosomal subunit protein mL44 dsRNA binding" evidence="1">
    <location>
        <begin position="1"/>
        <end position="49"/>
    </location>
</feature>
<feature type="non-terminal residue" evidence="2">
    <location>
        <position position="50"/>
    </location>
</feature>
<dbReference type="Gene3D" id="3.30.160.20">
    <property type="match status" value="1"/>
</dbReference>
<sequence length="50" mass="5820">FLVSQYSDKKFLAQAPGETTVAAEEEAARVILRKIYGYTENRTPFDFQRY</sequence>
<evidence type="ECO:0000313" key="2">
    <source>
        <dbReference type="EMBL" id="CAG13750.1"/>
    </source>
</evidence>
<protein>
    <submittedName>
        <fullName evidence="2">(spotted green pufferfish) hypothetical protein</fullName>
    </submittedName>
</protein>
<dbReference type="Pfam" id="PF22892">
    <property type="entry name" value="DSRM_MRPL44"/>
    <property type="match status" value="1"/>
</dbReference>
<gene>
    <name evidence="2" type="ORF">GSTENG00036962001</name>
</gene>
<dbReference type="InterPro" id="IPR044444">
    <property type="entry name" value="Ribosomal_mL44_DSRM_metazoa"/>
</dbReference>
<dbReference type="AlphaFoldDB" id="Q4RCY2"/>
<evidence type="ECO:0000259" key="1">
    <source>
        <dbReference type="Pfam" id="PF22892"/>
    </source>
</evidence>